<evidence type="ECO:0000313" key="2">
    <source>
        <dbReference type="Proteomes" id="UP000235346"/>
    </source>
</evidence>
<dbReference type="PANTHER" id="PTHR35602">
    <property type="entry name" value="ESTERASE YQIA-RELATED"/>
    <property type="match status" value="1"/>
</dbReference>
<organism evidence="1 2">
    <name type="scientific">Halomonas heilongjiangensis</name>
    <dbReference type="NCBI Taxonomy" id="1387883"/>
    <lineage>
        <taxon>Bacteria</taxon>
        <taxon>Pseudomonadati</taxon>
        <taxon>Pseudomonadota</taxon>
        <taxon>Gammaproteobacteria</taxon>
        <taxon>Oceanospirillales</taxon>
        <taxon>Halomonadaceae</taxon>
        <taxon>Halomonas</taxon>
    </lineage>
</organism>
<comment type="caution">
    <text evidence="1">The sequence shown here is derived from an EMBL/GenBank/DDBJ whole genome shotgun (WGS) entry which is preliminary data.</text>
</comment>
<dbReference type="PANTHER" id="PTHR35602:SF3">
    <property type="entry name" value="ESTERASE YQIA"/>
    <property type="match status" value="1"/>
</dbReference>
<dbReference type="InterPro" id="IPR029058">
    <property type="entry name" value="AB_hydrolase_fold"/>
</dbReference>
<dbReference type="RefSeq" id="WP_102628024.1">
    <property type="nucleotide sequence ID" value="NZ_PDOH01000022.1"/>
</dbReference>
<keyword evidence="2" id="KW-1185">Reference proteome</keyword>
<dbReference type="Proteomes" id="UP000235346">
    <property type="component" value="Unassembled WGS sequence"/>
</dbReference>
<proteinExistence type="predicted"/>
<dbReference type="Gene3D" id="3.40.50.1820">
    <property type="entry name" value="alpha/beta hydrolase"/>
    <property type="match status" value="1"/>
</dbReference>
<evidence type="ECO:0000313" key="1">
    <source>
        <dbReference type="EMBL" id="PMR69296.1"/>
    </source>
</evidence>
<dbReference type="SUPFAM" id="SSF53474">
    <property type="entry name" value="alpha/beta-Hydrolases"/>
    <property type="match status" value="1"/>
</dbReference>
<dbReference type="Pfam" id="PF05728">
    <property type="entry name" value="UPF0227"/>
    <property type="match status" value="1"/>
</dbReference>
<sequence>MLSAALHEPAVSGVLYLHGFNSGSGSPKAALMRSACAVLGLPCATPQLPHRPRAALRLAESLLEGVGPHPLVAGSSMGGFLATLVAERHDLPAVLINPAVGPARLVTDWVGEAFVNEYTGERFCVEAIHLEELEALTPRGVTPGRYLLLLGSADETLDPADTFAFYRGARTILHPGGDHGFTALADYLPAIFAHGGHSLAPGCITHQDVDDA</sequence>
<reference evidence="1 2" key="1">
    <citation type="submission" date="2018-01" db="EMBL/GenBank/DDBJ databases">
        <title>Halomonas endophytica sp. nov., isolated from storage liquid in the stems of Populus euphratica.</title>
        <authorList>
            <person name="Chen C."/>
        </authorList>
    </citation>
    <scope>NUCLEOTIDE SEQUENCE [LARGE SCALE GENOMIC DNA]</scope>
    <source>
        <strain evidence="1 2">DSM 26881</strain>
    </source>
</reference>
<name>A0A2N7TM77_9GAMM</name>
<gene>
    <name evidence="1" type="ORF">C1H66_11500</name>
</gene>
<dbReference type="EMBL" id="PNRE01000050">
    <property type="protein sequence ID" value="PMR69296.1"/>
    <property type="molecule type" value="Genomic_DNA"/>
</dbReference>
<dbReference type="OrthoDB" id="9814831at2"/>
<protein>
    <submittedName>
        <fullName evidence="1">Esterase</fullName>
    </submittedName>
</protein>
<dbReference type="AlphaFoldDB" id="A0A2N7TM77"/>
<dbReference type="InterPro" id="IPR008886">
    <property type="entry name" value="UPF0227/Esterase_YqiA"/>
</dbReference>
<accession>A0A2N7TM77</accession>